<name>A0A2W4ZR89_9CYAN</name>
<reference evidence="1 2" key="2">
    <citation type="submission" date="2018-06" db="EMBL/GenBank/DDBJ databases">
        <title>Metagenomic assembly of (sub)arctic Cyanobacteria and their associated microbiome from non-axenic cultures.</title>
        <authorList>
            <person name="Baurain D."/>
        </authorList>
    </citation>
    <scope>NUCLEOTIDE SEQUENCE [LARGE SCALE GENOMIC DNA]</scope>
    <source>
        <strain evidence="1">ULC027bin1</strain>
    </source>
</reference>
<organism evidence="1 2">
    <name type="scientific">Phormidesmis priestleyi</name>
    <dbReference type="NCBI Taxonomy" id="268141"/>
    <lineage>
        <taxon>Bacteria</taxon>
        <taxon>Bacillati</taxon>
        <taxon>Cyanobacteriota</taxon>
        <taxon>Cyanophyceae</taxon>
        <taxon>Leptolyngbyales</taxon>
        <taxon>Leptolyngbyaceae</taxon>
        <taxon>Phormidesmis</taxon>
    </lineage>
</organism>
<evidence type="ECO:0000313" key="1">
    <source>
        <dbReference type="EMBL" id="PZO61141.1"/>
    </source>
</evidence>
<sequence length="71" mass="8188">MLLDAFGQVWKNLWGTLWDTDRLENLNKLDTIPLLGHPFYIGVDIPCTLKKLIEDRNVVQSKSKILEIGYS</sequence>
<reference evidence="2" key="1">
    <citation type="submission" date="2018-04" db="EMBL/GenBank/DDBJ databases">
        <authorList>
            <person name="Cornet L."/>
        </authorList>
    </citation>
    <scope>NUCLEOTIDE SEQUENCE [LARGE SCALE GENOMIC DNA]</scope>
</reference>
<dbReference type="Proteomes" id="UP000249794">
    <property type="component" value="Unassembled WGS sequence"/>
</dbReference>
<gene>
    <name evidence="1" type="ORF">DCF15_00875</name>
</gene>
<comment type="caution">
    <text evidence="1">The sequence shown here is derived from an EMBL/GenBank/DDBJ whole genome shotgun (WGS) entry which is preliminary data.</text>
</comment>
<dbReference type="AlphaFoldDB" id="A0A2W4ZR89"/>
<evidence type="ECO:0000313" key="2">
    <source>
        <dbReference type="Proteomes" id="UP000249794"/>
    </source>
</evidence>
<dbReference type="EMBL" id="QBMP01000004">
    <property type="protein sequence ID" value="PZO61141.1"/>
    <property type="molecule type" value="Genomic_DNA"/>
</dbReference>
<protein>
    <submittedName>
        <fullName evidence="1">Uncharacterized protein</fullName>
    </submittedName>
</protein>
<proteinExistence type="predicted"/>
<accession>A0A2W4ZR89</accession>